<sequence length="105" mass="11863">MDTNVDFADRSWGLFDDPLRGEGIFCLATASSAFVKATVCLCVREASLICHEFYYFSSLHQVWPALMLAAESEGNNQLKRLLRQLKETEQTKLVFPSESVGREVK</sequence>
<proteinExistence type="predicted"/>
<comment type="caution">
    <text evidence="1">The sequence shown here is derived from an EMBL/GenBank/DDBJ whole genome shotgun (WGS) entry which is preliminary data.</text>
</comment>
<gene>
    <name evidence="1" type="ORF">PXEA_LOCUS8373</name>
</gene>
<dbReference type="AlphaFoldDB" id="A0A3S5FCV4"/>
<evidence type="ECO:0000313" key="1">
    <source>
        <dbReference type="EMBL" id="VEL14933.1"/>
    </source>
</evidence>
<dbReference type="EMBL" id="CAAALY010022827">
    <property type="protein sequence ID" value="VEL14933.1"/>
    <property type="molecule type" value="Genomic_DNA"/>
</dbReference>
<organism evidence="1 2">
    <name type="scientific">Protopolystoma xenopodis</name>
    <dbReference type="NCBI Taxonomy" id="117903"/>
    <lineage>
        <taxon>Eukaryota</taxon>
        <taxon>Metazoa</taxon>
        <taxon>Spiralia</taxon>
        <taxon>Lophotrochozoa</taxon>
        <taxon>Platyhelminthes</taxon>
        <taxon>Monogenea</taxon>
        <taxon>Polyopisthocotylea</taxon>
        <taxon>Polystomatidea</taxon>
        <taxon>Polystomatidae</taxon>
        <taxon>Protopolystoma</taxon>
    </lineage>
</organism>
<evidence type="ECO:0000313" key="2">
    <source>
        <dbReference type="Proteomes" id="UP000784294"/>
    </source>
</evidence>
<reference evidence="1" key="1">
    <citation type="submission" date="2018-11" db="EMBL/GenBank/DDBJ databases">
        <authorList>
            <consortium name="Pathogen Informatics"/>
        </authorList>
    </citation>
    <scope>NUCLEOTIDE SEQUENCE</scope>
</reference>
<keyword evidence="2" id="KW-1185">Reference proteome</keyword>
<dbReference type="Proteomes" id="UP000784294">
    <property type="component" value="Unassembled WGS sequence"/>
</dbReference>
<name>A0A3S5FCV4_9PLAT</name>
<accession>A0A3S5FCV4</accession>
<protein>
    <submittedName>
        <fullName evidence="1">Uncharacterized protein</fullName>
    </submittedName>
</protein>